<proteinExistence type="predicted"/>
<evidence type="ECO:0000313" key="2">
    <source>
        <dbReference type="Proteomes" id="UP001178288"/>
    </source>
</evidence>
<organism evidence="1 2">
    <name type="scientific">Neobacillus novalis</name>
    <dbReference type="NCBI Taxonomy" id="220687"/>
    <lineage>
        <taxon>Bacteria</taxon>
        <taxon>Bacillati</taxon>
        <taxon>Bacillota</taxon>
        <taxon>Bacilli</taxon>
        <taxon>Bacillales</taxon>
        <taxon>Bacillaceae</taxon>
        <taxon>Neobacillus</taxon>
    </lineage>
</organism>
<accession>A0AA95MPN0</accession>
<keyword evidence="2" id="KW-1185">Reference proteome</keyword>
<dbReference type="InterPro" id="IPR025555">
    <property type="entry name" value="YppG"/>
</dbReference>
<dbReference type="KEGG" id="nnv:QNH39_17300"/>
<dbReference type="Pfam" id="PF14179">
    <property type="entry name" value="YppG"/>
    <property type="match status" value="1"/>
</dbReference>
<dbReference type="RefSeq" id="WP_082804953.1">
    <property type="nucleotide sequence ID" value="NZ_CP126114.1"/>
</dbReference>
<name>A0AA95MPN0_9BACI</name>
<gene>
    <name evidence="1" type="ORF">QNH39_17300</name>
</gene>
<dbReference type="Proteomes" id="UP001178288">
    <property type="component" value="Chromosome"/>
</dbReference>
<sequence>MLGNKRPNNYLNYGLSGQMMHQVPIGYHGSQQPLNVNRNQPHHYQTQPQNYEWMAYQQQNSYYPQYQHHGQTFKPGFNPQNMINPNQPYMQKDSQFLFHNPLVPKEDKVNHQPYMPMNGYPMMNPYPKQINMPKNPGGVQSFMNSFKSQDGKVDVNKMVNTAGTMMNAVTQVSSLVKGFGGIFKV</sequence>
<dbReference type="AlphaFoldDB" id="A0AA95MPN0"/>
<evidence type="ECO:0000313" key="1">
    <source>
        <dbReference type="EMBL" id="WHY84408.1"/>
    </source>
</evidence>
<dbReference type="EMBL" id="CP126114">
    <property type="protein sequence ID" value="WHY84408.1"/>
    <property type="molecule type" value="Genomic_DNA"/>
</dbReference>
<reference evidence="1" key="1">
    <citation type="submission" date="2023-05" db="EMBL/GenBank/DDBJ databases">
        <title>Comparative genomics of Bacillaceae isolates and their secondary metabolite potential.</title>
        <authorList>
            <person name="Song L."/>
            <person name="Nielsen L.J."/>
            <person name="Mohite O."/>
            <person name="Xu X."/>
            <person name="Weber T."/>
            <person name="Kovacs A.T."/>
        </authorList>
    </citation>
    <scope>NUCLEOTIDE SEQUENCE</scope>
    <source>
        <strain evidence="1">XLM17</strain>
    </source>
</reference>
<protein>
    <submittedName>
        <fullName evidence="1">YppG family protein</fullName>
    </submittedName>
</protein>